<organism evidence="2 3">
    <name type="scientific">Rhizobium dioscoreae</name>
    <dbReference type="NCBI Taxonomy" id="2653122"/>
    <lineage>
        <taxon>Bacteria</taxon>
        <taxon>Pseudomonadati</taxon>
        <taxon>Pseudomonadota</taxon>
        <taxon>Alphaproteobacteria</taxon>
        <taxon>Hyphomicrobiales</taxon>
        <taxon>Rhizobiaceae</taxon>
        <taxon>Rhizobium/Agrobacterium group</taxon>
        <taxon>Rhizobium</taxon>
    </lineage>
</organism>
<dbReference type="Proteomes" id="UP000390335">
    <property type="component" value="Unassembled WGS sequence"/>
</dbReference>
<comment type="caution">
    <text evidence="2">The sequence shown here is derived from an EMBL/GenBank/DDBJ whole genome shotgun (WGS) entry which is preliminary data.</text>
</comment>
<dbReference type="PROSITE" id="PS51186">
    <property type="entry name" value="GNAT"/>
    <property type="match status" value="1"/>
</dbReference>
<reference evidence="2 3" key="1">
    <citation type="journal article" date="2020" name="Genome Biol. Evol.">
        <title>Rhizobium dioscoreae sp. nov., a plant growth-promoting bacterium isolated from yam (Dioscorea species).</title>
        <authorList>
            <person name="Ouyabe M."/>
            <person name="Tanaka N."/>
            <person name="Shiwa Y."/>
            <person name="Fujita N."/>
            <person name="Kikuno H."/>
            <person name="Babil P."/>
            <person name="Shiwachi H."/>
        </authorList>
    </citation>
    <scope>NUCLEOTIDE SEQUENCE [LARGE SCALE GENOMIC DNA]</scope>
    <source>
        <strain evidence="2 3">S-93</strain>
    </source>
</reference>
<dbReference type="EMBL" id="BLAJ01000012">
    <property type="protein sequence ID" value="GES53003.1"/>
    <property type="molecule type" value="Genomic_DNA"/>
</dbReference>
<dbReference type="SUPFAM" id="SSF55729">
    <property type="entry name" value="Acyl-CoA N-acyltransferases (Nat)"/>
    <property type="match status" value="1"/>
</dbReference>
<dbReference type="Pfam" id="PF13302">
    <property type="entry name" value="Acetyltransf_3"/>
    <property type="match status" value="1"/>
</dbReference>
<dbReference type="PANTHER" id="PTHR43792:SF1">
    <property type="entry name" value="N-ACETYLTRANSFERASE DOMAIN-CONTAINING PROTEIN"/>
    <property type="match status" value="1"/>
</dbReference>
<dbReference type="InterPro" id="IPR016181">
    <property type="entry name" value="Acyl_CoA_acyltransferase"/>
</dbReference>
<dbReference type="InterPro" id="IPR051531">
    <property type="entry name" value="N-acetyltransferase"/>
</dbReference>
<dbReference type="RefSeq" id="WP_113397395.1">
    <property type="nucleotide sequence ID" value="NZ_BLAJ01000012.1"/>
</dbReference>
<evidence type="ECO:0000313" key="2">
    <source>
        <dbReference type="EMBL" id="GES53003.1"/>
    </source>
</evidence>
<dbReference type="PANTHER" id="PTHR43792">
    <property type="entry name" value="GNAT FAMILY, PUTATIVE (AFU_ORTHOLOGUE AFUA_3G00765)-RELATED-RELATED"/>
    <property type="match status" value="1"/>
</dbReference>
<dbReference type="Gene3D" id="3.40.630.30">
    <property type="match status" value="1"/>
</dbReference>
<dbReference type="InterPro" id="IPR000182">
    <property type="entry name" value="GNAT_dom"/>
</dbReference>
<protein>
    <submittedName>
        <fullName evidence="2">Acetyltransferase</fullName>
    </submittedName>
</protein>
<sequence length="193" mass="21638">MTSIDDAEPLASTGRLILRRFVPEDFAAYSAYRSLPEIYRFLYRDPPSLEVLRERFDIRLSSPFSEDGDTLLCAVIRREDGALVGDVSLTFASKVALQAELGYTSNPAYARKGYATEAAEAMITLGFEKFGFHRIFARLDAKNAGSVGVVERLGLRREALLIENDRFNGIWGDECIYAVLNREWAARASKRSP</sequence>
<keyword evidence="3" id="KW-1185">Reference proteome</keyword>
<name>A0ABQ0ZC84_9HYPH</name>
<evidence type="ECO:0000259" key="1">
    <source>
        <dbReference type="PROSITE" id="PS51186"/>
    </source>
</evidence>
<gene>
    <name evidence="2" type="ORF">RsS93_56170</name>
</gene>
<evidence type="ECO:0000313" key="3">
    <source>
        <dbReference type="Proteomes" id="UP000390335"/>
    </source>
</evidence>
<feature type="domain" description="N-acetyltransferase" evidence="1">
    <location>
        <begin position="16"/>
        <end position="183"/>
    </location>
</feature>
<proteinExistence type="predicted"/>
<accession>A0ABQ0ZC84</accession>